<evidence type="ECO:0000259" key="7">
    <source>
        <dbReference type="Pfam" id="PF05116"/>
    </source>
</evidence>
<dbReference type="InterPro" id="IPR036412">
    <property type="entry name" value="HAD-like_sf"/>
</dbReference>
<dbReference type="PANTHER" id="PTHR46039:SF5">
    <property type="entry name" value="SUCROSE-PHOSPHATE SYNTHASE 3-RELATED"/>
    <property type="match status" value="1"/>
</dbReference>
<keyword evidence="9" id="KW-0378">Hydrolase</keyword>
<dbReference type="NCBIfam" id="TIGR01484">
    <property type="entry name" value="HAD-SF-IIB"/>
    <property type="match status" value="1"/>
</dbReference>
<dbReference type="EC" id="2.4.1.14" evidence="2"/>
<reference evidence="9 10" key="1">
    <citation type="submission" date="2019-03" db="EMBL/GenBank/DDBJ databases">
        <title>Primorskyibacter sp. SS33 isolated from sediments.</title>
        <authorList>
            <person name="Xunke S."/>
        </authorList>
    </citation>
    <scope>NUCLEOTIDE SEQUENCE [LARGE SCALE GENOMIC DNA]</scope>
    <source>
        <strain evidence="9 10">SS33</strain>
    </source>
</reference>
<dbReference type="SUPFAM" id="SSF53756">
    <property type="entry name" value="UDP-Glycosyltransferase/glycogen phosphorylase"/>
    <property type="match status" value="1"/>
</dbReference>
<dbReference type="Proteomes" id="UP000295701">
    <property type="component" value="Unassembled WGS sequence"/>
</dbReference>
<dbReference type="Pfam" id="PF05116">
    <property type="entry name" value="S6PP"/>
    <property type="match status" value="1"/>
</dbReference>
<organism evidence="9 10">
    <name type="scientific">Palleronia sediminis</name>
    <dbReference type="NCBI Taxonomy" id="2547833"/>
    <lineage>
        <taxon>Bacteria</taxon>
        <taxon>Pseudomonadati</taxon>
        <taxon>Pseudomonadota</taxon>
        <taxon>Alphaproteobacteria</taxon>
        <taxon>Rhodobacterales</taxon>
        <taxon>Roseobacteraceae</taxon>
        <taxon>Palleronia</taxon>
    </lineage>
</organism>
<evidence type="ECO:0000256" key="3">
    <source>
        <dbReference type="ARBA" id="ARBA00022676"/>
    </source>
</evidence>
<accession>A0A4R6AAC8</accession>
<sequence>MTEDTGGHIAYVLGAACAQARRGAEVSIVTRAIDDPSLSPAYAAPVETVAPRCTIRRLVTGTRGYLCKDALEAELPALTEALLALLRDAPAIRPDVIHAHFADAAELAAAAERAFGIPWLYSSHSLARDKCASLGGGDPALERRLARERRAIAGAGAIVASSRDEAERQVPAYDAEAEGRVHRVNPGILGRGEGSAARARRWLAPFLRDATLPAILAVARPIRKKNLGALVEAYARTEGLRDRANLVIVAGLRNGLTGGCPEQDAVIADLFDRVDRHDLWGRVALPRRHDGADIADLYALAAEGGVFCNPALHEPFGLTLIEAAQAGAPLVATRNGGPVDILRSLGAGKLVDPESPEAIGRAIAEWLGDDLRPSRARAARAKAHALFDWDRWAERAERIAAPLVARTPVPARSGGTPRHLVACDIDGTLTGDHAAAARFADWAACRADDTMFAVATGRSLPEARRVLADWDLPQPDLFVTSCGTEIWRRSGAGRLTRDTGFAATLDWPRAQVAAALEAIEIEPQTAYEQRPWKLSYYGDETEAARVRAALAGMRGLRVVASHGRFIDVMPAAAGKAAAVSWVARRAGVAPEHCVVAGDSGNDADMLAAFPRAILPANALPDLDGFRGGYRGAAPFADGVLEGLARFGLAPATILPREVDHA</sequence>
<dbReference type="SFLD" id="SFLDG01140">
    <property type="entry name" value="C2.B:_Phosphomannomutase_and_P"/>
    <property type="match status" value="1"/>
</dbReference>
<dbReference type="GO" id="GO:0046524">
    <property type="term" value="F:sucrose-phosphate synthase activity"/>
    <property type="evidence" value="ECO:0007669"/>
    <property type="project" value="UniProtKB-EC"/>
</dbReference>
<comment type="catalytic activity">
    <reaction evidence="5">
        <text>beta-D-fructose 6-phosphate + UDP-alpha-D-glucose = sucrose 6(F)-phosphate + UDP + H(+)</text>
        <dbReference type="Rhea" id="RHEA:22172"/>
        <dbReference type="ChEBI" id="CHEBI:15378"/>
        <dbReference type="ChEBI" id="CHEBI:57634"/>
        <dbReference type="ChEBI" id="CHEBI:57723"/>
        <dbReference type="ChEBI" id="CHEBI:58223"/>
        <dbReference type="ChEBI" id="CHEBI:58885"/>
        <dbReference type="EC" id="2.4.1.14"/>
    </reaction>
</comment>
<feature type="domain" description="Glycosyl transferase family 1" evidence="6">
    <location>
        <begin position="209"/>
        <end position="379"/>
    </location>
</feature>
<evidence type="ECO:0000259" key="6">
    <source>
        <dbReference type="Pfam" id="PF00534"/>
    </source>
</evidence>
<dbReference type="GO" id="GO:0016791">
    <property type="term" value="F:phosphatase activity"/>
    <property type="evidence" value="ECO:0007669"/>
    <property type="project" value="UniProtKB-ARBA"/>
</dbReference>
<keyword evidence="10" id="KW-1185">Reference proteome</keyword>
<protein>
    <recommendedName>
        <fullName evidence="2">sucrose-phosphate synthase</fullName>
        <ecNumber evidence="2">2.4.1.14</ecNumber>
    </recommendedName>
</protein>
<dbReference type="InterPro" id="IPR006379">
    <property type="entry name" value="HAD-SF_hydro_IIB"/>
</dbReference>
<dbReference type="SUPFAM" id="SSF56784">
    <property type="entry name" value="HAD-like"/>
    <property type="match status" value="1"/>
</dbReference>
<dbReference type="Pfam" id="PF00534">
    <property type="entry name" value="Glycos_transf_1"/>
    <property type="match status" value="1"/>
</dbReference>
<dbReference type="Gene3D" id="3.40.50.1000">
    <property type="entry name" value="HAD superfamily/HAD-like"/>
    <property type="match status" value="1"/>
</dbReference>
<dbReference type="InterPro" id="IPR044161">
    <property type="entry name" value="SPS"/>
</dbReference>
<gene>
    <name evidence="9" type="ORF">E2L08_07705</name>
</gene>
<keyword evidence="4" id="KW-0808">Transferase</keyword>
<dbReference type="Gene3D" id="3.40.50.2000">
    <property type="entry name" value="Glycogen Phosphorylase B"/>
    <property type="match status" value="2"/>
</dbReference>
<feature type="domain" description="Glycosyltransferase subfamily 4-like N-terminal" evidence="8">
    <location>
        <begin position="6"/>
        <end position="170"/>
    </location>
</feature>
<feature type="domain" description="Sucrose phosphatase-like" evidence="7">
    <location>
        <begin position="418"/>
        <end position="647"/>
    </location>
</feature>
<proteinExistence type="inferred from homology"/>
<evidence type="ECO:0000259" key="8">
    <source>
        <dbReference type="Pfam" id="PF13579"/>
    </source>
</evidence>
<dbReference type="SFLD" id="SFLDG01141">
    <property type="entry name" value="C2.B.1:_Sucrose_Phosphatase_Li"/>
    <property type="match status" value="1"/>
</dbReference>
<name>A0A4R6AAC8_9RHOB</name>
<dbReference type="Gene3D" id="3.90.1070.10">
    <property type="match status" value="1"/>
</dbReference>
<dbReference type="SFLD" id="SFLDS00003">
    <property type="entry name" value="Haloacid_Dehalogenase"/>
    <property type="match status" value="1"/>
</dbReference>
<evidence type="ECO:0000313" key="10">
    <source>
        <dbReference type="Proteomes" id="UP000295701"/>
    </source>
</evidence>
<dbReference type="PANTHER" id="PTHR46039">
    <property type="entry name" value="SUCROSE-PHOSPHATE SYNTHASE 3-RELATED"/>
    <property type="match status" value="1"/>
</dbReference>
<evidence type="ECO:0000313" key="9">
    <source>
        <dbReference type="EMBL" id="TDL79885.1"/>
    </source>
</evidence>
<keyword evidence="3" id="KW-0328">Glycosyltransferase</keyword>
<comment type="caution">
    <text evidence="9">The sequence shown here is derived from an EMBL/GenBank/DDBJ whole genome shotgun (WGS) entry which is preliminary data.</text>
</comment>
<dbReference type="InterPro" id="IPR006380">
    <property type="entry name" value="SPP-like_dom"/>
</dbReference>
<dbReference type="EMBL" id="SNAA01000007">
    <property type="protein sequence ID" value="TDL79885.1"/>
    <property type="molecule type" value="Genomic_DNA"/>
</dbReference>
<evidence type="ECO:0000256" key="2">
    <source>
        <dbReference type="ARBA" id="ARBA00012536"/>
    </source>
</evidence>
<evidence type="ECO:0000256" key="1">
    <source>
        <dbReference type="ARBA" id="ARBA00006530"/>
    </source>
</evidence>
<dbReference type="OrthoDB" id="7847955at2"/>
<evidence type="ECO:0000256" key="5">
    <source>
        <dbReference type="ARBA" id="ARBA00047471"/>
    </source>
</evidence>
<dbReference type="InterPro" id="IPR001296">
    <property type="entry name" value="Glyco_trans_1"/>
</dbReference>
<comment type="similarity">
    <text evidence="1">Belongs to the glycosyltransferase 1 family.</text>
</comment>
<dbReference type="InterPro" id="IPR028098">
    <property type="entry name" value="Glyco_trans_4-like_N"/>
</dbReference>
<dbReference type="InterPro" id="IPR023214">
    <property type="entry name" value="HAD_sf"/>
</dbReference>
<dbReference type="Pfam" id="PF13579">
    <property type="entry name" value="Glyco_trans_4_4"/>
    <property type="match status" value="1"/>
</dbReference>
<dbReference type="AlphaFoldDB" id="A0A4R6AAC8"/>
<evidence type="ECO:0000256" key="4">
    <source>
        <dbReference type="ARBA" id="ARBA00022679"/>
    </source>
</evidence>